<accession>A0A9P6KQT4</accession>
<evidence type="ECO:0000256" key="2">
    <source>
        <dbReference type="ARBA" id="ARBA00022448"/>
    </source>
</evidence>
<feature type="compositionally biased region" description="Polar residues" evidence="7">
    <location>
        <begin position="508"/>
        <end position="531"/>
    </location>
</feature>
<keyword evidence="2" id="KW-0813">Transport</keyword>
<keyword evidence="4 8" id="KW-1133">Transmembrane helix</keyword>
<feature type="transmembrane region" description="Helical" evidence="8">
    <location>
        <begin position="332"/>
        <end position="352"/>
    </location>
</feature>
<feature type="transmembrane region" description="Helical" evidence="8">
    <location>
        <begin position="71"/>
        <end position="91"/>
    </location>
</feature>
<evidence type="ECO:0000256" key="1">
    <source>
        <dbReference type="ARBA" id="ARBA00004141"/>
    </source>
</evidence>
<dbReference type="FunFam" id="1.20.1250.20:FF:000064">
    <property type="entry name" value="MFS allantoate transporter"/>
    <property type="match status" value="1"/>
</dbReference>
<keyword evidence="11" id="KW-1185">Reference proteome</keyword>
<gene>
    <name evidence="10" type="ORF">PMIN01_06850</name>
</gene>
<dbReference type="Pfam" id="PF07690">
    <property type="entry name" value="MFS_1"/>
    <property type="match status" value="1"/>
</dbReference>
<name>A0A9P6KQT4_9PLEO</name>
<feature type="transmembrane region" description="Helical" evidence="8">
    <location>
        <begin position="551"/>
        <end position="569"/>
    </location>
</feature>
<dbReference type="PANTHER" id="PTHR43791">
    <property type="entry name" value="PERMEASE-RELATED"/>
    <property type="match status" value="1"/>
</dbReference>
<feature type="transmembrane region" description="Helical" evidence="8">
    <location>
        <begin position="171"/>
        <end position="191"/>
    </location>
</feature>
<evidence type="ECO:0000313" key="10">
    <source>
        <dbReference type="EMBL" id="KAF9735445.1"/>
    </source>
</evidence>
<comment type="caution">
    <text evidence="10">The sequence shown here is derived from an EMBL/GenBank/DDBJ whole genome shotgun (WGS) entry which is preliminary data.</text>
</comment>
<evidence type="ECO:0000256" key="6">
    <source>
        <dbReference type="ARBA" id="ARBA00037968"/>
    </source>
</evidence>
<dbReference type="Proteomes" id="UP000756921">
    <property type="component" value="Unassembled WGS sequence"/>
</dbReference>
<protein>
    <submittedName>
        <fullName evidence="10">Allantoate permease</fullName>
    </submittedName>
</protein>
<sequence>MARSVQKEVHAAPEIKNDSANVERVLSTDEKADHINYDRIDDEIAKYVNAEAIEISPEENKRLKRMIDRRVLPIMVFTYFLQALDKGTMSFASIMGIRDDIPVLKTDNSKFAWLTTCIYIAVLIVEFPTNWMIQRVPIAKYLGFNIMAWSAVLACHAACKSFPALIAVRTLLGIFEAVCQPTFLILSSMWYKREEQTTIVTYWYMMNGMQQIVGGLLAYCFSLIKSPPSPLKSWQAIFMTYGIASFFWGVPMRAKCFTEEDKKLMVERVRSNQTGLQNKKFRAYQVKEALFDPQSWCYCLIAICTTLPTSGLGGFANIIIKGFDFSVLETQLLAMVLGVVIILTLISATWLANKTQQNLLVMGIYVIPSFIGTIVLMTVKLHNQATQVGLLISYYIVLSFWAAQTLSMSLLSRNIAGQTKKTTVVAMNFIAWCVGNSIGPQVFLTRDAPRYFIAFATHMGCYVLLVIVIAFLRFNFMLRNKKKDNLAAQVLDANDDHLVHAFDDLTDSENPNFSMSQTTRPPETATMTSSGNEEREQPPPETKQSLWLRRAVIASFWAVVAFLGLPVWYKTTAIYRADLPLQDMTAWANGQVCKPVFPLHIAVQAPLLPQDAHHLLHTTQQTLDDLSDFPAHQLHLIFAEPPPTTNASQQVVTDGSGPAEFDDTVALFVRLIPVETGVTPRSQLQPFSATLDVYYQLSQIPTQSSTSSPLATFIAQELHELYTQERVRLSSLYSDAASQSKSLSPELTAQLQRDSARAFKHAPTYHLTFSLFTPTSSPSAWDIETALRQYMRPILESFTGISKFTIDTQVQLYANFSPSIRQPEYDENTKAWTIIQEDVSGFINAAEWALSPSIGQGPTINFALYVPDEAQSPLFVQGSRDNSWLVPQWGGVMILNPQSHGTTLTKEALVPAMQVFSTQLSSLLGLPQTPASLPLRISTLTRIHAASLLFSASSTLGALAQVYQKMPTIPVPDTVAKSVDLSLAHLHQGCESLRDGRFQDALENARTADGEAEKAFFERSMVGQVYFPDEHKVAVYLPLLGPVAVPLVMAALKEVKAGITALKGR</sequence>
<feature type="transmembrane region" description="Helical" evidence="8">
    <location>
        <begin position="203"/>
        <end position="224"/>
    </location>
</feature>
<feature type="transmembrane region" description="Helical" evidence="8">
    <location>
        <begin position="111"/>
        <end position="129"/>
    </location>
</feature>
<feature type="transmembrane region" description="Helical" evidence="8">
    <location>
        <begin position="359"/>
        <end position="379"/>
    </location>
</feature>
<dbReference type="InterPro" id="IPR011701">
    <property type="entry name" value="MFS"/>
</dbReference>
<evidence type="ECO:0000256" key="7">
    <source>
        <dbReference type="SAM" id="MobiDB-lite"/>
    </source>
</evidence>
<dbReference type="InterPro" id="IPR036259">
    <property type="entry name" value="MFS_trans_sf"/>
</dbReference>
<evidence type="ECO:0000313" key="11">
    <source>
        <dbReference type="Proteomes" id="UP000756921"/>
    </source>
</evidence>
<feature type="domain" description="Major facilitator superfamily (MFS) profile" evidence="9">
    <location>
        <begin position="71"/>
        <end position="483"/>
    </location>
</feature>
<dbReference type="Gene3D" id="1.20.1250.20">
    <property type="entry name" value="MFS general substrate transporter like domains"/>
    <property type="match status" value="1"/>
</dbReference>
<feature type="region of interest" description="Disordered" evidence="7">
    <location>
        <begin position="508"/>
        <end position="543"/>
    </location>
</feature>
<evidence type="ECO:0000256" key="8">
    <source>
        <dbReference type="SAM" id="Phobius"/>
    </source>
</evidence>
<organism evidence="10 11">
    <name type="scientific">Paraphaeosphaeria minitans</name>
    <dbReference type="NCBI Taxonomy" id="565426"/>
    <lineage>
        <taxon>Eukaryota</taxon>
        <taxon>Fungi</taxon>
        <taxon>Dikarya</taxon>
        <taxon>Ascomycota</taxon>
        <taxon>Pezizomycotina</taxon>
        <taxon>Dothideomycetes</taxon>
        <taxon>Pleosporomycetidae</taxon>
        <taxon>Pleosporales</taxon>
        <taxon>Massarineae</taxon>
        <taxon>Didymosphaeriaceae</taxon>
        <taxon>Paraphaeosphaeria</taxon>
    </lineage>
</organism>
<reference evidence="10" key="1">
    <citation type="journal article" date="2020" name="Mol. Plant Microbe Interact.">
        <title>Genome Sequence of the Biocontrol Agent Coniothyrium minitans strain Conio (IMI 134523).</title>
        <authorList>
            <person name="Patel D."/>
            <person name="Shittu T.A."/>
            <person name="Baroncelli R."/>
            <person name="Muthumeenakshi S."/>
            <person name="Osborne T.H."/>
            <person name="Janganan T.K."/>
            <person name="Sreenivasaprasad S."/>
        </authorList>
    </citation>
    <scope>NUCLEOTIDE SEQUENCE</scope>
    <source>
        <strain evidence="10">Conio</strain>
    </source>
</reference>
<dbReference type="PANTHER" id="PTHR43791:SF63">
    <property type="entry name" value="HIGH AFFINITY CYSTEINE TRANSPORTER"/>
    <property type="match status" value="1"/>
</dbReference>
<dbReference type="InterPro" id="IPR019540">
    <property type="entry name" value="PtdIno-glycan_biosynth_class_S"/>
</dbReference>
<dbReference type="InterPro" id="IPR020846">
    <property type="entry name" value="MFS_dom"/>
</dbReference>
<dbReference type="PROSITE" id="PS50850">
    <property type="entry name" value="MFS"/>
    <property type="match status" value="1"/>
</dbReference>
<evidence type="ECO:0000256" key="3">
    <source>
        <dbReference type="ARBA" id="ARBA00022692"/>
    </source>
</evidence>
<keyword evidence="5 8" id="KW-0472">Membrane</keyword>
<feature type="transmembrane region" description="Helical" evidence="8">
    <location>
        <begin position="391"/>
        <end position="411"/>
    </location>
</feature>
<evidence type="ECO:0000259" key="9">
    <source>
        <dbReference type="PROSITE" id="PS50850"/>
    </source>
</evidence>
<evidence type="ECO:0000256" key="5">
    <source>
        <dbReference type="ARBA" id="ARBA00023136"/>
    </source>
</evidence>
<feature type="transmembrane region" description="Helical" evidence="8">
    <location>
        <begin position="423"/>
        <end position="444"/>
    </location>
</feature>
<keyword evidence="3 8" id="KW-0812">Transmembrane</keyword>
<dbReference type="EMBL" id="WJXW01000006">
    <property type="protein sequence ID" value="KAF9735445.1"/>
    <property type="molecule type" value="Genomic_DNA"/>
</dbReference>
<dbReference type="OrthoDB" id="6730379at2759"/>
<feature type="transmembrane region" description="Helical" evidence="8">
    <location>
        <begin position="236"/>
        <end position="254"/>
    </location>
</feature>
<feature type="transmembrane region" description="Helical" evidence="8">
    <location>
        <begin position="296"/>
        <end position="320"/>
    </location>
</feature>
<comment type="subcellular location">
    <subcellularLocation>
        <location evidence="1">Membrane</location>
        <topology evidence="1">Multi-pass membrane protein</topology>
    </subcellularLocation>
</comment>
<dbReference type="GO" id="GO:0042765">
    <property type="term" value="C:GPI-anchor transamidase complex"/>
    <property type="evidence" value="ECO:0007669"/>
    <property type="project" value="InterPro"/>
</dbReference>
<dbReference type="GO" id="GO:0033229">
    <property type="term" value="F:cysteine transmembrane transporter activity"/>
    <property type="evidence" value="ECO:0007669"/>
    <property type="project" value="TreeGrafter"/>
</dbReference>
<dbReference type="GO" id="GO:0016255">
    <property type="term" value="P:attachment of GPI anchor to protein"/>
    <property type="evidence" value="ECO:0007669"/>
    <property type="project" value="InterPro"/>
</dbReference>
<feature type="transmembrane region" description="Helical" evidence="8">
    <location>
        <begin position="450"/>
        <end position="472"/>
    </location>
</feature>
<feature type="transmembrane region" description="Helical" evidence="8">
    <location>
        <begin position="141"/>
        <end position="159"/>
    </location>
</feature>
<dbReference type="SUPFAM" id="SSF103473">
    <property type="entry name" value="MFS general substrate transporter"/>
    <property type="match status" value="1"/>
</dbReference>
<dbReference type="Pfam" id="PF10510">
    <property type="entry name" value="PIG-S"/>
    <property type="match status" value="1"/>
</dbReference>
<comment type="similarity">
    <text evidence="6">Belongs to the major facilitator superfamily. Allantoate permease family.</text>
</comment>
<proteinExistence type="inferred from homology"/>
<dbReference type="AlphaFoldDB" id="A0A9P6KQT4"/>
<evidence type="ECO:0000256" key="4">
    <source>
        <dbReference type="ARBA" id="ARBA00022989"/>
    </source>
</evidence>